<dbReference type="EC" id="2.1.1.170" evidence="6"/>
<dbReference type="EMBL" id="JBBUTI010000006">
    <property type="protein sequence ID" value="MEK8046783.1"/>
    <property type="molecule type" value="Genomic_DNA"/>
</dbReference>
<evidence type="ECO:0000256" key="2">
    <source>
        <dbReference type="ARBA" id="ARBA00022552"/>
    </source>
</evidence>
<dbReference type="InterPro" id="IPR003682">
    <property type="entry name" value="rRNA_ssu_MeTfrase_G"/>
</dbReference>
<keyword evidence="1 6" id="KW-0963">Cytoplasm</keyword>
<evidence type="ECO:0000256" key="3">
    <source>
        <dbReference type="ARBA" id="ARBA00022603"/>
    </source>
</evidence>
<dbReference type="HAMAP" id="MF_00074">
    <property type="entry name" value="16SrRNA_methyltr_G"/>
    <property type="match status" value="1"/>
</dbReference>
<accession>A0ABU9C4I0</accession>
<evidence type="ECO:0000256" key="4">
    <source>
        <dbReference type="ARBA" id="ARBA00022679"/>
    </source>
</evidence>
<keyword evidence="4 6" id="KW-0808">Transferase</keyword>
<dbReference type="PIRSF" id="PIRSF003078">
    <property type="entry name" value="GidB"/>
    <property type="match status" value="1"/>
</dbReference>
<feature type="binding site" evidence="6">
    <location>
        <position position="153"/>
    </location>
    <ligand>
        <name>S-adenosyl-L-methionine</name>
        <dbReference type="ChEBI" id="CHEBI:59789"/>
    </ligand>
</feature>
<keyword evidence="3 6" id="KW-0489">Methyltransferase</keyword>
<dbReference type="NCBIfam" id="TIGR00138">
    <property type="entry name" value="rsmG_gidB"/>
    <property type="match status" value="1"/>
</dbReference>
<evidence type="ECO:0000313" key="8">
    <source>
        <dbReference type="Proteomes" id="UP001379945"/>
    </source>
</evidence>
<feature type="binding site" evidence="6">
    <location>
        <begin position="139"/>
        <end position="140"/>
    </location>
    <ligand>
        <name>S-adenosyl-L-methionine</name>
        <dbReference type="ChEBI" id="CHEBI:59789"/>
    </ligand>
</feature>
<keyword evidence="2 6" id="KW-0698">rRNA processing</keyword>
<evidence type="ECO:0000256" key="1">
    <source>
        <dbReference type="ARBA" id="ARBA00022490"/>
    </source>
</evidence>
<dbReference type="Proteomes" id="UP001379945">
    <property type="component" value="Unassembled WGS sequence"/>
</dbReference>
<reference evidence="7 8" key="1">
    <citation type="submission" date="2024-04" db="EMBL/GenBank/DDBJ databases">
        <title>Novel species of the genus Ideonella isolated from streams.</title>
        <authorList>
            <person name="Lu H."/>
        </authorList>
    </citation>
    <scope>NUCLEOTIDE SEQUENCE [LARGE SCALE GENOMIC DNA]</scope>
    <source>
        <strain evidence="7 8">LYT19W</strain>
    </source>
</reference>
<keyword evidence="8" id="KW-1185">Reference proteome</keyword>
<feature type="binding site" evidence="6">
    <location>
        <position position="88"/>
    </location>
    <ligand>
        <name>S-adenosyl-L-methionine</name>
        <dbReference type="ChEBI" id="CHEBI:59789"/>
    </ligand>
</feature>
<comment type="subcellular location">
    <subcellularLocation>
        <location evidence="6">Cytoplasm</location>
    </subcellularLocation>
</comment>
<sequence>MTHPQYDALVAGLRALGLPDDDALAQPLLAYMDLIGRWNKVYNLTAIRNPDDMLSQHLLDCLAVVGPLSEVADARAADAPAFRVLDVGSGAGLPGVVLAICRPQWQVTCVDTVGKKASFIRQVGAELGLRNLTAVHQRVEAMTDAPHHLITSRAFASLVDFISLTRERLAPGGVWAAMKARPTEEERAAVPADVRIDRVASVQVPGLDAERCIVWMSKQA</sequence>
<comment type="caution">
    <text evidence="7">The sequence shown here is derived from an EMBL/GenBank/DDBJ whole genome shotgun (WGS) entry which is preliminary data.</text>
</comment>
<comment type="caution">
    <text evidence="6">Lacks conserved residue(s) required for the propagation of feature annotation.</text>
</comment>
<name>A0ABU9C4I0_9BURK</name>
<comment type="function">
    <text evidence="6">Specifically methylates the N7 position of guanine in position 527 of 16S rRNA.</text>
</comment>
<dbReference type="PANTHER" id="PTHR31760:SF0">
    <property type="entry name" value="S-ADENOSYL-L-METHIONINE-DEPENDENT METHYLTRANSFERASES SUPERFAMILY PROTEIN"/>
    <property type="match status" value="1"/>
</dbReference>
<organism evidence="7 8">
    <name type="scientific">Ideonella margarita</name>
    <dbReference type="NCBI Taxonomy" id="2984191"/>
    <lineage>
        <taxon>Bacteria</taxon>
        <taxon>Pseudomonadati</taxon>
        <taxon>Pseudomonadota</taxon>
        <taxon>Betaproteobacteria</taxon>
        <taxon>Burkholderiales</taxon>
        <taxon>Sphaerotilaceae</taxon>
        <taxon>Ideonella</taxon>
    </lineage>
</organism>
<dbReference type="GO" id="GO:0032259">
    <property type="term" value="P:methylation"/>
    <property type="evidence" value="ECO:0007669"/>
    <property type="project" value="UniProtKB-KW"/>
</dbReference>
<dbReference type="GO" id="GO:0008168">
    <property type="term" value="F:methyltransferase activity"/>
    <property type="evidence" value="ECO:0007669"/>
    <property type="project" value="UniProtKB-KW"/>
</dbReference>
<dbReference type="Pfam" id="PF02527">
    <property type="entry name" value="GidB"/>
    <property type="match status" value="1"/>
</dbReference>
<evidence type="ECO:0000313" key="7">
    <source>
        <dbReference type="EMBL" id="MEK8046783.1"/>
    </source>
</evidence>
<dbReference type="PANTHER" id="PTHR31760">
    <property type="entry name" value="S-ADENOSYL-L-METHIONINE-DEPENDENT METHYLTRANSFERASES SUPERFAMILY PROTEIN"/>
    <property type="match status" value="1"/>
</dbReference>
<feature type="binding site" evidence="6">
    <location>
        <position position="93"/>
    </location>
    <ligand>
        <name>S-adenosyl-L-methionine</name>
        <dbReference type="ChEBI" id="CHEBI:59789"/>
    </ligand>
</feature>
<comment type="catalytic activity">
    <reaction evidence="6">
        <text>guanosine(527) in 16S rRNA + S-adenosyl-L-methionine = N(7)-methylguanosine(527) in 16S rRNA + S-adenosyl-L-homocysteine</text>
        <dbReference type="Rhea" id="RHEA:42732"/>
        <dbReference type="Rhea" id="RHEA-COMP:10209"/>
        <dbReference type="Rhea" id="RHEA-COMP:10210"/>
        <dbReference type="ChEBI" id="CHEBI:57856"/>
        <dbReference type="ChEBI" id="CHEBI:59789"/>
        <dbReference type="ChEBI" id="CHEBI:74269"/>
        <dbReference type="ChEBI" id="CHEBI:74480"/>
        <dbReference type="EC" id="2.1.1.170"/>
    </reaction>
</comment>
<gene>
    <name evidence="6 7" type="primary">rsmG</name>
    <name evidence="7" type="ORF">AACH00_10520</name>
</gene>
<keyword evidence="5 6" id="KW-0949">S-adenosyl-L-methionine</keyword>
<protein>
    <recommendedName>
        <fullName evidence="6">Ribosomal RNA small subunit methyltransferase G</fullName>
        <ecNumber evidence="6">2.1.1.170</ecNumber>
    </recommendedName>
    <alternativeName>
        <fullName evidence="6">16S rRNA 7-methylguanosine methyltransferase</fullName>
        <shortName evidence="6">16S rRNA m7G methyltransferase</shortName>
    </alternativeName>
</protein>
<evidence type="ECO:0000256" key="5">
    <source>
        <dbReference type="ARBA" id="ARBA00022691"/>
    </source>
</evidence>
<dbReference type="InterPro" id="IPR029063">
    <property type="entry name" value="SAM-dependent_MTases_sf"/>
</dbReference>
<dbReference type="SUPFAM" id="SSF53335">
    <property type="entry name" value="S-adenosyl-L-methionine-dependent methyltransferases"/>
    <property type="match status" value="1"/>
</dbReference>
<proteinExistence type="inferred from homology"/>
<dbReference type="CDD" id="cd02440">
    <property type="entry name" value="AdoMet_MTases"/>
    <property type="match status" value="1"/>
</dbReference>
<dbReference type="Gene3D" id="3.40.50.150">
    <property type="entry name" value="Vaccinia Virus protein VP39"/>
    <property type="match status" value="1"/>
</dbReference>
<comment type="similarity">
    <text evidence="6">Belongs to the methyltransferase superfamily. RNA methyltransferase RsmG family.</text>
</comment>
<dbReference type="RefSeq" id="WP_341399080.1">
    <property type="nucleotide sequence ID" value="NZ_JBBUTI010000006.1"/>
</dbReference>
<evidence type="ECO:0000256" key="6">
    <source>
        <dbReference type="HAMAP-Rule" id="MF_00074"/>
    </source>
</evidence>